<dbReference type="Pfam" id="PF24854">
    <property type="entry name" value="DUF7728"/>
    <property type="match status" value="1"/>
</dbReference>
<evidence type="ECO:0000256" key="2">
    <source>
        <dbReference type="SAM" id="Phobius"/>
    </source>
</evidence>
<keyword evidence="5" id="KW-1185">Reference proteome</keyword>
<protein>
    <recommendedName>
        <fullName evidence="3">DUF7728 domain-containing protein</fullName>
    </recommendedName>
</protein>
<feature type="transmembrane region" description="Helical" evidence="2">
    <location>
        <begin position="286"/>
        <end position="319"/>
    </location>
</feature>
<dbReference type="PANTHER" id="PTHR40622:SF1">
    <property type="match status" value="1"/>
</dbReference>
<evidence type="ECO:0000259" key="3">
    <source>
        <dbReference type="Pfam" id="PF24854"/>
    </source>
</evidence>
<evidence type="ECO:0000313" key="4">
    <source>
        <dbReference type="EMBL" id="OWP00481.1"/>
    </source>
</evidence>
<gene>
    <name evidence="4" type="ORF">B2J93_337</name>
</gene>
<evidence type="ECO:0000256" key="1">
    <source>
        <dbReference type="SAM" id="MobiDB-lite"/>
    </source>
</evidence>
<accession>A0A218YXD4</accession>
<dbReference type="InParanoid" id="A0A218YXD4"/>
<keyword evidence="2" id="KW-0472">Membrane</keyword>
<name>A0A218YXD4_9HELO</name>
<proteinExistence type="predicted"/>
<comment type="caution">
    <text evidence="4">The sequence shown here is derived from an EMBL/GenBank/DDBJ whole genome shotgun (WGS) entry which is preliminary data.</text>
</comment>
<dbReference type="PANTHER" id="PTHR40622">
    <property type="match status" value="1"/>
</dbReference>
<dbReference type="OrthoDB" id="5409353at2759"/>
<feature type="region of interest" description="Disordered" evidence="1">
    <location>
        <begin position="333"/>
        <end position="370"/>
    </location>
</feature>
<dbReference type="EMBL" id="MZNU01000319">
    <property type="protein sequence ID" value="OWP00481.1"/>
    <property type="molecule type" value="Genomic_DNA"/>
</dbReference>
<sequence>MRGLQLGALAAAAGVQGFLIPPEVSKKDTDIVNSLPFEDALGVGGRVIELNCPGCPVVTGSGGELQSLHADSLLQLNFSTAYNNGAGRLLLNGYQLYPIDPQSATFLEPLTASQMIKSADETWQYASHPKLGYSLTAKHPAPNGPDQLDLVIIHLEIIEVADTFVNGLPVVDLQLLGTPTGQLILGNTDVNPPASPPQPTADDQECHTLLCRWRAIVADRLAALKKGCGSRRPSSGGKPALVPEPIHAGGRHHAGRPPMDLPHRPQGSSRHDYHNHGAIARFIRGLVLHVFVPVLIGIMVGIIASLVGTVAGHIVVFAWRLFFRRGQSQYVEVRQDESGEETDHDSKGFLQHQDPPPQYVDAVPEKKETE</sequence>
<dbReference type="InterPro" id="IPR056145">
    <property type="entry name" value="DUF7728"/>
</dbReference>
<dbReference type="Proteomes" id="UP000242519">
    <property type="component" value="Unassembled WGS sequence"/>
</dbReference>
<evidence type="ECO:0000313" key="5">
    <source>
        <dbReference type="Proteomes" id="UP000242519"/>
    </source>
</evidence>
<feature type="region of interest" description="Disordered" evidence="1">
    <location>
        <begin position="227"/>
        <end position="271"/>
    </location>
</feature>
<keyword evidence="2" id="KW-0812">Transmembrane</keyword>
<dbReference type="AlphaFoldDB" id="A0A218YXD4"/>
<feature type="domain" description="DUF7728" evidence="3">
    <location>
        <begin position="45"/>
        <end position="192"/>
    </location>
</feature>
<reference evidence="4 5" key="1">
    <citation type="submission" date="2017-04" db="EMBL/GenBank/DDBJ databases">
        <title>Draft genome sequence of Marssonina coronaria NL1: causal agent of apple blotch.</title>
        <authorList>
            <person name="Cheng Q."/>
        </authorList>
    </citation>
    <scope>NUCLEOTIDE SEQUENCE [LARGE SCALE GENOMIC DNA]</scope>
    <source>
        <strain evidence="4 5">NL1</strain>
    </source>
</reference>
<organism evidence="4 5">
    <name type="scientific">Diplocarpon coronariae</name>
    <dbReference type="NCBI Taxonomy" id="2795749"/>
    <lineage>
        <taxon>Eukaryota</taxon>
        <taxon>Fungi</taxon>
        <taxon>Dikarya</taxon>
        <taxon>Ascomycota</taxon>
        <taxon>Pezizomycotina</taxon>
        <taxon>Leotiomycetes</taxon>
        <taxon>Helotiales</taxon>
        <taxon>Drepanopezizaceae</taxon>
        <taxon>Diplocarpon</taxon>
    </lineage>
</organism>
<keyword evidence="2" id="KW-1133">Transmembrane helix</keyword>